<keyword evidence="3" id="KW-1185">Reference proteome</keyword>
<comment type="caution">
    <text evidence="2">The sequence shown here is derived from an EMBL/GenBank/DDBJ whole genome shotgun (WGS) entry which is preliminary data.</text>
</comment>
<dbReference type="OrthoDB" id="6286374at2"/>
<feature type="transmembrane region" description="Helical" evidence="1">
    <location>
        <begin position="313"/>
        <end position="334"/>
    </location>
</feature>
<feature type="transmembrane region" description="Helical" evidence="1">
    <location>
        <begin position="207"/>
        <end position="225"/>
    </location>
</feature>
<reference evidence="3" key="2">
    <citation type="submission" date="2019-02" db="EMBL/GenBank/DDBJ databases">
        <title>Granulicella sibirica sp. nov., a psychrotolerant acidobacterium isolated from an organic soil layer in forested tundra, West Siberia.</title>
        <authorList>
            <person name="Oshkin I.Y."/>
            <person name="Kulichevskaya I.S."/>
            <person name="Rijpstra W.I.C."/>
            <person name="Sinninghe Damste J.S."/>
            <person name="Rakitin A.L."/>
            <person name="Ravin N.V."/>
            <person name="Dedysh S.N."/>
        </authorList>
    </citation>
    <scope>NUCLEOTIDE SEQUENCE [LARGE SCALE GENOMIC DNA]</scope>
    <source>
        <strain evidence="3">AF10</strain>
    </source>
</reference>
<keyword evidence="1" id="KW-1133">Transmembrane helix</keyword>
<keyword evidence="1" id="KW-0812">Transmembrane</keyword>
<accession>A0A4Q0T340</accession>
<organism evidence="2 3">
    <name type="scientific">Granulicella sibirica</name>
    <dbReference type="NCBI Taxonomy" id="2479048"/>
    <lineage>
        <taxon>Bacteria</taxon>
        <taxon>Pseudomonadati</taxon>
        <taxon>Acidobacteriota</taxon>
        <taxon>Terriglobia</taxon>
        <taxon>Terriglobales</taxon>
        <taxon>Acidobacteriaceae</taxon>
        <taxon>Granulicella</taxon>
    </lineage>
</organism>
<proteinExistence type="predicted"/>
<feature type="transmembrane region" description="Helical" evidence="1">
    <location>
        <begin position="15"/>
        <end position="37"/>
    </location>
</feature>
<name>A0A4Q0T340_9BACT</name>
<dbReference type="EMBL" id="RDSM01000001">
    <property type="protein sequence ID" value="RXH56880.1"/>
    <property type="molecule type" value="Genomic_DNA"/>
</dbReference>
<dbReference type="RefSeq" id="WP_128911139.1">
    <property type="nucleotide sequence ID" value="NZ_RDSM01000001.1"/>
</dbReference>
<reference evidence="2 3" key="1">
    <citation type="submission" date="2018-11" db="EMBL/GenBank/DDBJ databases">
        <authorList>
            <person name="Mardanov A.V."/>
            <person name="Ravin N.V."/>
            <person name="Dedysh S.N."/>
        </authorList>
    </citation>
    <scope>NUCLEOTIDE SEQUENCE [LARGE SCALE GENOMIC DNA]</scope>
    <source>
        <strain evidence="2 3">AF10</strain>
    </source>
</reference>
<evidence type="ECO:0000313" key="3">
    <source>
        <dbReference type="Proteomes" id="UP000289437"/>
    </source>
</evidence>
<keyword evidence="1" id="KW-0472">Membrane</keyword>
<evidence type="ECO:0000256" key="1">
    <source>
        <dbReference type="SAM" id="Phobius"/>
    </source>
</evidence>
<sequence>MLGSVVLDVAIGMSFVYLLLSLIASVVQEIISTFLQLRAANLERGIRSLVSGDSIWGKDLVDAIYDHGLVRGLYSDPQKDSGKKTGSVKLLGNAIRKVLRFLIGIEPDKPVTVVSDPMLLPAYIPARTFALAVIDILNRNKATGDETMKQIANSLAEHYWKYEENKAGEALFSLAVSAKLDLESFQTHLESWYNDGMDRASGWYKRYTQKILLCIGIILAVTFNVDSIRVARALYTDRDVRQAMVSAASSYSATTVNTDPSTSPDSKEVGDLALYNKLTNSAKAFDSVANAALLPVGWKSGFFKLPDGNMEKVYLFIGWLLTGAALSLGAPFWFDLLNKFMVVRSTIKPQEKSKDEGSKD</sequence>
<protein>
    <submittedName>
        <fullName evidence="2">Uncharacterized protein</fullName>
    </submittedName>
</protein>
<dbReference type="Proteomes" id="UP000289437">
    <property type="component" value="Unassembled WGS sequence"/>
</dbReference>
<evidence type="ECO:0000313" key="2">
    <source>
        <dbReference type="EMBL" id="RXH56880.1"/>
    </source>
</evidence>
<gene>
    <name evidence="2" type="ORF">GRAN_0190</name>
</gene>
<dbReference type="AlphaFoldDB" id="A0A4Q0T340"/>